<reference evidence="1" key="1">
    <citation type="submission" date="2021-05" db="EMBL/GenBank/DDBJ databases">
        <authorList>
            <person name="Alioto T."/>
            <person name="Alioto T."/>
            <person name="Gomez Garrido J."/>
        </authorList>
    </citation>
    <scope>NUCLEOTIDE SEQUENCE</scope>
</reference>
<dbReference type="AlphaFoldDB" id="A0A8D8XJB5"/>
<sequence length="99" mass="11297">MRFLGLSPALGEIYSQGLKRIICDNQECLTQIIPVKSKRTCHLSQVLDIQIFVSYAIIMKPNTDKTVAEVTSTQRNCLFDVHTIKLYKSISRTTKSYDK</sequence>
<proteinExistence type="predicted"/>
<protein>
    <submittedName>
        <fullName evidence="1">Uncharacterized protein</fullName>
    </submittedName>
</protein>
<accession>A0A8D8XJB5</accession>
<evidence type="ECO:0000313" key="1">
    <source>
        <dbReference type="EMBL" id="CAG6697593.1"/>
    </source>
</evidence>
<organism evidence="1">
    <name type="scientific">Cacopsylla melanoneura</name>
    <dbReference type="NCBI Taxonomy" id="428564"/>
    <lineage>
        <taxon>Eukaryota</taxon>
        <taxon>Metazoa</taxon>
        <taxon>Ecdysozoa</taxon>
        <taxon>Arthropoda</taxon>
        <taxon>Hexapoda</taxon>
        <taxon>Insecta</taxon>
        <taxon>Pterygota</taxon>
        <taxon>Neoptera</taxon>
        <taxon>Paraneoptera</taxon>
        <taxon>Hemiptera</taxon>
        <taxon>Sternorrhyncha</taxon>
        <taxon>Psylloidea</taxon>
        <taxon>Psyllidae</taxon>
        <taxon>Psyllinae</taxon>
        <taxon>Cacopsylla</taxon>
    </lineage>
</organism>
<name>A0A8D8XJB5_9HEMI</name>
<dbReference type="EMBL" id="HBUF01334281">
    <property type="protein sequence ID" value="CAG6697593.1"/>
    <property type="molecule type" value="Transcribed_RNA"/>
</dbReference>